<name>A0A498L7Y0_9EURY</name>
<accession>A0A498L7Y0</accession>
<reference evidence="1 2" key="1">
    <citation type="submission" date="2019-01" db="EMBL/GenBank/DDBJ databases">
        <title>Halorientalis sp. F13-25 a new haloarchaeum isolated from hypersaline water.</title>
        <authorList>
            <person name="Ana D.-V."/>
            <person name="Cristina S.-P."/>
            <person name="Antonio V."/>
        </authorList>
    </citation>
    <scope>NUCLEOTIDE SEQUENCE [LARGE SCALE GENOMIC DNA]</scope>
    <source>
        <strain evidence="1 2">F13-25</strain>
    </source>
</reference>
<proteinExistence type="predicted"/>
<dbReference type="Proteomes" id="UP000289691">
    <property type="component" value="Unassembled WGS sequence"/>
</dbReference>
<dbReference type="InterPro" id="IPR036249">
    <property type="entry name" value="Thioredoxin-like_sf"/>
</dbReference>
<dbReference type="OrthoDB" id="195058at2157"/>
<dbReference type="Gene3D" id="3.40.30.10">
    <property type="entry name" value="Glutaredoxin"/>
    <property type="match status" value="1"/>
</dbReference>
<organism evidence="1 2">
    <name type="scientific">Halorientalis pallida</name>
    <dbReference type="NCBI Taxonomy" id="2479928"/>
    <lineage>
        <taxon>Archaea</taxon>
        <taxon>Methanobacteriati</taxon>
        <taxon>Methanobacteriota</taxon>
        <taxon>Stenosarchaea group</taxon>
        <taxon>Halobacteria</taxon>
        <taxon>Halobacteriales</taxon>
        <taxon>Haloarculaceae</taxon>
        <taxon>Halorientalis</taxon>
    </lineage>
</organism>
<evidence type="ECO:0000313" key="2">
    <source>
        <dbReference type="Proteomes" id="UP000289691"/>
    </source>
</evidence>
<dbReference type="AlphaFoldDB" id="A0A498L7Y0"/>
<sequence length="134" mass="14633">MSDGRLTTMEPDPVWDEDSYEETVETLRGLDESVVFNVWGGDWCKDCRSQLPAFGAALEAADVSADRIEHYPTEKEDDGSKTGPGVDEYGIEYIPTVVVEDTETGEELARFVEDAEVPIAVALADDLADIETAA</sequence>
<dbReference type="RefSeq" id="WP_129067139.1">
    <property type="nucleotide sequence ID" value="NZ_RDFA01000001.1"/>
</dbReference>
<keyword evidence="2" id="KW-1185">Reference proteome</keyword>
<evidence type="ECO:0000313" key="1">
    <source>
        <dbReference type="EMBL" id="RXK51273.1"/>
    </source>
</evidence>
<comment type="caution">
    <text evidence="1">The sequence shown here is derived from an EMBL/GenBank/DDBJ whole genome shotgun (WGS) entry which is preliminary data.</text>
</comment>
<gene>
    <name evidence="1" type="ORF">EAF64_01130</name>
</gene>
<dbReference type="EMBL" id="RDFA01000001">
    <property type="protein sequence ID" value="RXK51273.1"/>
    <property type="molecule type" value="Genomic_DNA"/>
</dbReference>
<dbReference type="SUPFAM" id="SSF52833">
    <property type="entry name" value="Thioredoxin-like"/>
    <property type="match status" value="1"/>
</dbReference>
<protein>
    <submittedName>
        <fullName evidence="1">Thioredoxin</fullName>
    </submittedName>
</protein>